<protein>
    <submittedName>
        <fullName evidence="1">Uncharacterized protein</fullName>
    </submittedName>
</protein>
<dbReference type="AlphaFoldDB" id="A0A975BVQ8"/>
<gene>
    <name evidence="1" type="ORF">dnm_083330</name>
</gene>
<dbReference type="EMBL" id="CP061800">
    <property type="protein sequence ID" value="QTA92257.1"/>
    <property type="molecule type" value="Genomic_DNA"/>
</dbReference>
<accession>A0A975BVQ8</accession>
<sequence length="64" mass="7226">MLKLLCHGYHSGENRSDVRLAMPRRLFVSLCLRVFVALSFRLKKIAHGPAFENITIFRNGGGIP</sequence>
<name>A0A975BVQ8_9BACT</name>
<evidence type="ECO:0000313" key="2">
    <source>
        <dbReference type="Proteomes" id="UP000663722"/>
    </source>
</evidence>
<evidence type="ECO:0000313" key="1">
    <source>
        <dbReference type="EMBL" id="QTA92257.1"/>
    </source>
</evidence>
<dbReference type="Proteomes" id="UP000663722">
    <property type="component" value="Chromosome"/>
</dbReference>
<organism evidence="1 2">
    <name type="scientific">Desulfonema magnum</name>
    <dbReference type="NCBI Taxonomy" id="45655"/>
    <lineage>
        <taxon>Bacteria</taxon>
        <taxon>Pseudomonadati</taxon>
        <taxon>Thermodesulfobacteriota</taxon>
        <taxon>Desulfobacteria</taxon>
        <taxon>Desulfobacterales</taxon>
        <taxon>Desulfococcaceae</taxon>
        <taxon>Desulfonema</taxon>
    </lineage>
</organism>
<proteinExistence type="predicted"/>
<reference evidence="1" key="1">
    <citation type="journal article" date="2021" name="Microb. Physiol.">
        <title>Proteogenomic Insights into the Physiology of Marine, Sulfate-Reducing, Filamentous Desulfonema limicola and Desulfonema magnum.</title>
        <authorList>
            <person name="Schnaars V."/>
            <person name="Wohlbrand L."/>
            <person name="Scheve S."/>
            <person name="Hinrichs C."/>
            <person name="Reinhardt R."/>
            <person name="Rabus R."/>
        </authorList>
    </citation>
    <scope>NUCLEOTIDE SEQUENCE</scope>
    <source>
        <strain evidence="1">4be13</strain>
    </source>
</reference>
<dbReference type="KEGG" id="dmm:dnm_083330"/>
<keyword evidence="2" id="KW-1185">Reference proteome</keyword>